<reference evidence="11" key="1">
    <citation type="submission" date="2020-11" db="EMBL/GenBank/DDBJ databases">
        <title>Carbohydrate-dependent, anaerobic sulfur respiration: A novel catabolism in halophilic archaea.</title>
        <authorList>
            <person name="Sorokin D.Y."/>
            <person name="Messina E."/>
            <person name="Smedile F."/>
            <person name="La Cono V."/>
            <person name="Hallsworth J.E."/>
            <person name="Yakimov M.M."/>
        </authorList>
    </citation>
    <scope>NUCLEOTIDE SEQUENCE</scope>
    <source>
        <strain evidence="11">HSR12-1</strain>
    </source>
</reference>
<accession>A0A897N3D2</accession>
<dbReference type="Gene3D" id="3.30.1030.10">
    <property type="entry name" value="Methenyltetrahydromethanopterin Cyclohydrolase, Chain A, domain 2"/>
    <property type="match status" value="1"/>
</dbReference>
<evidence type="ECO:0000313" key="12">
    <source>
        <dbReference type="Proteomes" id="UP000663525"/>
    </source>
</evidence>
<comment type="subcellular location">
    <subcellularLocation>
        <location evidence="1 10">Cytoplasm</location>
    </subcellularLocation>
</comment>
<evidence type="ECO:0000256" key="3">
    <source>
        <dbReference type="ARBA" id="ARBA00012765"/>
    </source>
</evidence>
<comment type="catalytic activity">
    <reaction evidence="9 10">
        <text>5,10-methenyl-5,6,7,8-tetrahydromethanopterin + H2O = N(5)-formyl-5,6,7,8-tetrahydromethanopterin + H(+)</text>
        <dbReference type="Rhea" id="RHEA:19053"/>
        <dbReference type="ChEBI" id="CHEBI:15377"/>
        <dbReference type="ChEBI" id="CHEBI:15378"/>
        <dbReference type="ChEBI" id="CHEBI:58018"/>
        <dbReference type="ChEBI" id="CHEBI:58337"/>
        <dbReference type="EC" id="3.5.4.27"/>
    </reaction>
</comment>
<dbReference type="GO" id="GO:0006730">
    <property type="term" value="P:one-carbon metabolic process"/>
    <property type="evidence" value="ECO:0007669"/>
    <property type="project" value="UniProtKB-UniRule"/>
</dbReference>
<evidence type="ECO:0000256" key="5">
    <source>
        <dbReference type="ARBA" id="ARBA00022490"/>
    </source>
</evidence>
<evidence type="ECO:0000256" key="8">
    <source>
        <dbReference type="ARBA" id="ARBA00030468"/>
    </source>
</evidence>
<sequence>MSVPGDRPSMEPLNRMATELVDEAIDFADELAIAVKQLDSEATVLDFGVGVPGGIEAGLMLAEIQTAGLATLDSTLDEIDGTPRTHVELSTDYPGLALLGAQKAGWEVSVEGFEGLGSGPARALVAEEEEYARLGYQDDFEFAVLALEADTLPDEPVVSEVADRAGVPESGVFLPTYATASLTGSVTSAARVAELALFRLLELGYDPLDVLSASASAPVAPVAGEESTAMARTTDALAYGGQVHLVVSEPFDRFDEVVSTAGEAYDEPFEAIFESVEWAHEELATALFGPAQVTVDVVGGDTHVYGQRREDLLAESFGL</sequence>
<name>A0A897N3D2_9EURY</name>
<protein>
    <recommendedName>
        <fullName evidence="4 10">Methenyltetrahydromethanopterin cyclohydrolase</fullName>
        <ecNumber evidence="3 10">3.5.4.27</ecNumber>
    </recommendedName>
    <alternativeName>
        <fullName evidence="8 10">Methenyl-H4MPT cyclohydrolase</fullName>
    </alternativeName>
</protein>
<evidence type="ECO:0000313" key="11">
    <source>
        <dbReference type="EMBL" id="QSG07197.1"/>
    </source>
</evidence>
<comment type="function">
    <text evidence="10">Catalyzes the hydrolysis of methenyl-H(4)MPT(+) to 5-formyl-H(4)MPT.</text>
</comment>
<gene>
    <name evidence="10 11" type="primary">mch</name>
    <name evidence="11" type="ORF">HSR121_2879</name>
</gene>
<evidence type="ECO:0000256" key="7">
    <source>
        <dbReference type="ARBA" id="ARBA00022801"/>
    </source>
</evidence>
<dbReference type="AlphaFoldDB" id="A0A897N3D2"/>
<comment type="similarity">
    <text evidence="2 10">Belongs to the MCH family.</text>
</comment>
<dbReference type="SUPFAM" id="SSF56199">
    <property type="entry name" value="Methenyltetrahydromethanopterin cyclohydrolase"/>
    <property type="match status" value="1"/>
</dbReference>
<keyword evidence="5 10" id="KW-0963">Cytoplasm</keyword>
<dbReference type="NCBIfam" id="TIGR03120">
    <property type="entry name" value="one_C_mch"/>
    <property type="match status" value="1"/>
</dbReference>
<dbReference type="InterPro" id="IPR003209">
    <property type="entry name" value="METHMP_CycHdrlase"/>
</dbReference>
<proteinExistence type="inferred from homology"/>
<evidence type="ECO:0000256" key="2">
    <source>
        <dbReference type="ARBA" id="ARBA00006902"/>
    </source>
</evidence>
<keyword evidence="6 10" id="KW-0554">One-carbon metabolism</keyword>
<evidence type="ECO:0000256" key="4">
    <source>
        <dbReference type="ARBA" id="ARBA00020597"/>
    </source>
</evidence>
<dbReference type="Gene3D" id="3.10.340.11">
    <property type="entry name" value="Methenyltetrahydromethanopterin Cyclohydrolase, Chain A, domain 1"/>
    <property type="match status" value="1"/>
</dbReference>
<keyword evidence="7 10" id="KW-0378">Hydrolase</keyword>
<dbReference type="Proteomes" id="UP000663525">
    <property type="component" value="Chromosome"/>
</dbReference>
<dbReference type="EC" id="3.5.4.27" evidence="3 10"/>
<evidence type="ECO:0000256" key="9">
    <source>
        <dbReference type="ARBA" id="ARBA00048684"/>
    </source>
</evidence>
<dbReference type="GO" id="GO:0005737">
    <property type="term" value="C:cytoplasm"/>
    <property type="evidence" value="ECO:0007669"/>
    <property type="project" value="UniProtKB-SubCell"/>
</dbReference>
<evidence type="ECO:0000256" key="6">
    <source>
        <dbReference type="ARBA" id="ARBA00022563"/>
    </source>
</evidence>
<dbReference type="GO" id="GO:0018759">
    <property type="term" value="F:methenyltetrahydromethanopterin cyclohydrolase activity"/>
    <property type="evidence" value="ECO:0007669"/>
    <property type="project" value="UniProtKB-UniRule"/>
</dbReference>
<dbReference type="HAMAP" id="MF_00486">
    <property type="entry name" value="McH"/>
    <property type="match status" value="1"/>
</dbReference>
<evidence type="ECO:0000256" key="10">
    <source>
        <dbReference type="HAMAP-Rule" id="MF_00486"/>
    </source>
</evidence>
<dbReference type="EMBL" id="CP064787">
    <property type="protein sequence ID" value="QSG07197.1"/>
    <property type="molecule type" value="Genomic_DNA"/>
</dbReference>
<evidence type="ECO:0000256" key="1">
    <source>
        <dbReference type="ARBA" id="ARBA00004496"/>
    </source>
</evidence>
<dbReference type="Pfam" id="PF02289">
    <property type="entry name" value="MCH"/>
    <property type="match status" value="1"/>
</dbReference>
<organism evidence="11 12">
    <name type="scientific">Halapricum desulfuricans</name>
    <dbReference type="NCBI Taxonomy" id="2841257"/>
    <lineage>
        <taxon>Archaea</taxon>
        <taxon>Methanobacteriati</taxon>
        <taxon>Methanobacteriota</taxon>
        <taxon>Stenosarchaea group</taxon>
        <taxon>Halobacteria</taxon>
        <taxon>Halobacteriales</taxon>
        <taxon>Haloarculaceae</taxon>
        <taxon>Halapricum</taxon>
    </lineage>
</organism>